<keyword evidence="3 7" id="KW-0813">Transport</keyword>
<dbReference type="Pfam" id="PF00083">
    <property type="entry name" value="Sugar_tr"/>
    <property type="match status" value="1"/>
</dbReference>
<evidence type="ECO:0000256" key="1">
    <source>
        <dbReference type="ARBA" id="ARBA00004141"/>
    </source>
</evidence>
<dbReference type="PROSITE" id="PS50850">
    <property type="entry name" value="MFS"/>
    <property type="match status" value="1"/>
</dbReference>
<dbReference type="AlphaFoldDB" id="A0A9W9VEM2"/>
<evidence type="ECO:0000313" key="12">
    <source>
        <dbReference type="Proteomes" id="UP001147747"/>
    </source>
</evidence>
<dbReference type="GeneID" id="81376034"/>
<evidence type="ECO:0000256" key="2">
    <source>
        <dbReference type="ARBA" id="ARBA00010992"/>
    </source>
</evidence>
<feature type="transmembrane region" description="Helical" evidence="9">
    <location>
        <begin position="113"/>
        <end position="130"/>
    </location>
</feature>
<protein>
    <submittedName>
        <fullName evidence="11">General substrate transporter</fullName>
    </submittedName>
</protein>
<reference evidence="11" key="1">
    <citation type="submission" date="2022-12" db="EMBL/GenBank/DDBJ databases">
        <authorList>
            <person name="Petersen C."/>
        </authorList>
    </citation>
    <scope>NUCLEOTIDE SEQUENCE</scope>
    <source>
        <strain evidence="11">IBT 29677</strain>
    </source>
</reference>
<dbReference type="InterPro" id="IPR020846">
    <property type="entry name" value="MFS_dom"/>
</dbReference>
<feature type="region of interest" description="Disordered" evidence="8">
    <location>
        <begin position="517"/>
        <end position="540"/>
    </location>
</feature>
<feature type="transmembrane region" description="Helical" evidence="9">
    <location>
        <begin position="366"/>
        <end position="384"/>
    </location>
</feature>
<reference evidence="11" key="2">
    <citation type="journal article" date="2023" name="IMA Fungus">
        <title>Comparative genomic study of the Penicillium genus elucidates a diverse pangenome and 15 lateral gene transfer events.</title>
        <authorList>
            <person name="Petersen C."/>
            <person name="Sorensen T."/>
            <person name="Nielsen M.R."/>
            <person name="Sondergaard T.E."/>
            <person name="Sorensen J.L."/>
            <person name="Fitzpatrick D.A."/>
            <person name="Frisvad J.C."/>
            <person name="Nielsen K.L."/>
        </authorList>
    </citation>
    <scope>NUCLEOTIDE SEQUENCE</scope>
    <source>
        <strain evidence="11">IBT 29677</strain>
    </source>
</reference>
<dbReference type="PROSITE" id="PS00216">
    <property type="entry name" value="SUGAR_TRANSPORT_1"/>
    <property type="match status" value="1"/>
</dbReference>
<keyword evidence="5 9" id="KW-1133">Transmembrane helix</keyword>
<feature type="domain" description="Major facilitator superfamily (MFS) profile" evidence="10">
    <location>
        <begin position="42"/>
        <end position="491"/>
    </location>
</feature>
<evidence type="ECO:0000256" key="5">
    <source>
        <dbReference type="ARBA" id="ARBA00022989"/>
    </source>
</evidence>
<dbReference type="SUPFAM" id="SSF103473">
    <property type="entry name" value="MFS general substrate transporter"/>
    <property type="match status" value="1"/>
</dbReference>
<dbReference type="InterPro" id="IPR003663">
    <property type="entry name" value="Sugar/inositol_transpt"/>
</dbReference>
<evidence type="ECO:0000256" key="4">
    <source>
        <dbReference type="ARBA" id="ARBA00022692"/>
    </source>
</evidence>
<evidence type="ECO:0000256" key="6">
    <source>
        <dbReference type="ARBA" id="ARBA00023136"/>
    </source>
</evidence>
<keyword evidence="6 9" id="KW-0472">Membrane</keyword>
<feature type="transmembrane region" description="Helical" evidence="9">
    <location>
        <begin position="169"/>
        <end position="195"/>
    </location>
</feature>
<dbReference type="Proteomes" id="UP001147747">
    <property type="component" value="Unassembled WGS sequence"/>
</dbReference>
<feature type="transmembrane region" description="Helical" evidence="9">
    <location>
        <begin position="339"/>
        <end position="359"/>
    </location>
</feature>
<evidence type="ECO:0000313" key="11">
    <source>
        <dbReference type="EMBL" id="KAJ5379298.1"/>
    </source>
</evidence>
<feature type="compositionally biased region" description="Basic and acidic residues" evidence="8">
    <location>
        <begin position="530"/>
        <end position="540"/>
    </location>
</feature>
<feature type="transmembrane region" description="Helical" evidence="9">
    <location>
        <begin position="464"/>
        <end position="487"/>
    </location>
</feature>
<dbReference type="InterPro" id="IPR005829">
    <property type="entry name" value="Sugar_transporter_CS"/>
</dbReference>
<dbReference type="InterPro" id="IPR005828">
    <property type="entry name" value="MFS_sugar_transport-like"/>
</dbReference>
<organism evidence="11 12">
    <name type="scientific">Penicillium cosmopolitanum</name>
    <dbReference type="NCBI Taxonomy" id="1131564"/>
    <lineage>
        <taxon>Eukaryota</taxon>
        <taxon>Fungi</taxon>
        <taxon>Dikarya</taxon>
        <taxon>Ascomycota</taxon>
        <taxon>Pezizomycotina</taxon>
        <taxon>Eurotiomycetes</taxon>
        <taxon>Eurotiomycetidae</taxon>
        <taxon>Eurotiales</taxon>
        <taxon>Aspergillaceae</taxon>
        <taxon>Penicillium</taxon>
    </lineage>
</organism>
<evidence type="ECO:0000256" key="9">
    <source>
        <dbReference type="SAM" id="Phobius"/>
    </source>
</evidence>
<dbReference type="NCBIfam" id="TIGR00879">
    <property type="entry name" value="SP"/>
    <property type="match status" value="1"/>
</dbReference>
<gene>
    <name evidence="11" type="ORF">N7509_012417</name>
</gene>
<dbReference type="EMBL" id="JAPZBU010000011">
    <property type="protein sequence ID" value="KAJ5379298.1"/>
    <property type="molecule type" value="Genomic_DNA"/>
</dbReference>
<dbReference type="Gene3D" id="1.20.1250.20">
    <property type="entry name" value="MFS general substrate transporter like domains"/>
    <property type="match status" value="1"/>
</dbReference>
<dbReference type="GO" id="GO:0005351">
    <property type="term" value="F:carbohydrate:proton symporter activity"/>
    <property type="evidence" value="ECO:0007669"/>
    <property type="project" value="TreeGrafter"/>
</dbReference>
<comment type="subcellular location">
    <subcellularLocation>
        <location evidence="1">Membrane</location>
        <topology evidence="1">Multi-pass membrane protein</topology>
    </subcellularLocation>
</comment>
<dbReference type="InterPro" id="IPR050360">
    <property type="entry name" value="MFS_Sugar_Transporters"/>
</dbReference>
<sequence length="540" mass="59191">MTQQGEYHNSSDMLKQRSSLAKYVQSIKESPGEIFNWRLFLTAFAFALGGCAKGWDEGSAAAITQLPSFQNTYELEENSISNIVSLVNLGAGVGALLSFLLNDAIGRLMSLRIYQLIYIVGSLISCFSSGNAGALYTGRIIAGLGIGALSVVCPMAISEIAPKSVRGLMALWFNICMLAGQSLGVFIVYGCSIHVAPGKDLQYQTPWFSQTLAPAISIALSFITVESPRWLLLDHRQEQCLAALIKLRGSPGDSSCVDTEFQMMVSSMEDREAGLGNNIKVSIIKETFLVKSNLRRVQLTIFVYILAQMSGANAITNYLPTIFGLVGITSSDVKVYSTGLYTIAKLICCLAASLFFIDVVGRRKSLMIGISVQIVCHSYLTGYLKIYQSHHDSMSKGSTDAALAFIYIHAFGWAVGLYSLPYLFGAELWPNKIRSFGGALSQCFHWLFYFAITKATPSLLTSLHQWGAFVLFVGFCVVAFIYTYFIIPETAGMSLEEINRIFERPLFLLAKPLGPLDESNEDTPAPSRGLKADQEWVEKA</sequence>
<accession>A0A9W9VEM2</accession>
<feature type="transmembrane region" description="Helical" evidence="9">
    <location>
        <begin position="80"/>
        <end position="101"/>
    </location>
</feature>
<keyword evidence="4 9" id="KW-0812">Transmembrane</keyword>
<dbReference type="PANTHER" id="PTHR48022">
    <property type="entry name" value="PLASTIDIC GLUCOSE TRANSPORTER 4"/>
    <property type="match status" value="1"/>
</dbReference>
<feature type="transmembrane region" description="Helical" evidence="9">
    <location>
        <begin position="436"/>
        <end position="452"/>
    </location>
</feature>
<feature type="transmembrane region" description="Helical" evidence="9">
    <location>
        <begin position="404"/>
        <end position="424"/>
    </location>
</feature>
<dbReference type="RefSeq" id="XP_056483084.1">
    <property type="nucleotide sequence ID" value="XM_056637054.1"/>
</dbReference>
<proteinExistence type="inferred from homology"/>
<dbReference type="GO" id="GO:0016020">
    <property type="term" value="C:membrane"/>
    <property type="evidence" value="ECO:0007669"/>
    <property type="project" value="UniProtKB-SubCell"/>
</dbReference>
<feature type="transmembrane region" description="Helical" evidence="9">
    <location>
        <begin position="136"/>
        <end position="157"/>
    </location>
</feature>
<comment type="similarity">
    <text evidence="2 7">Belongs to the major facilitator superfamily. Sugar transporter (TC 2.A.1.1) family.</text>
</comment>
<dbReference type="PRINTS" id="PR00171">
    <property type="entry name" value="SUGRTRNSPORT"/>
</dbReference>
<feature type="transmembrane region" description="Helical" evidence="9">
    <location>
        <begin position="301"/>
        <end position="319"/>
    </location>
</feature>
<comment type="caution">
    <text evidence="11">The sequence shown here is derived from an EMBL/GenBank/DDBJ whole genome shotgun (WGS) entry which is preliminary data.</text>
</comment>
<dbReference type="InterPro" id="IPR036259">
    <property type="entry name" value="MFS_trans_sf"/>
</dbReference>
<evidence type="ECO:0000256" key="3">
    <source>
        <dbReference type="ARBA" id="ARBA00022448"/>
    </source>
</evidence>
<dbReference type="PANTHER" id="PTHR48022:SF59">
    <property type="entry name" value="MAJOR FACILITATOR SUPERFAMILY (MFS) PROFILE DOMAIN-CONTAINING PROTEIN"/>
    <property type="match status" value="1"/>
</dbReference>
<dbReference type="OrthoDB" id="5296287at2759"/>
<evidence type="ECO:0000256" key="8">
    <source>
        <dbReference type="SAM" id="MobiDB-lite"/>
    </source>
</evidence>
<keyword evidence="12" id="KW-1185">Reference proteome</keyword>
<evidence type="ECO:0000259" key="10">
    <source>
        <dbReference type="PROSITE" id="PS50850"/>
    </source>
</evidence>
<evidence type="ECO:0000256" key="7">
    <source>
        <dbReference type="RuleBase" id="RU003346"/>
    </source>
</evidence>
<name>A0A9W9VEM2_9EURO</name>